<dbReference type="GO" id="GO:0016410">
    <property type="term" value="F:N-acyltransferase activity"/>
    <property type="evidence" value="ECO:0007669"/>
    <property type="project" value="TreeGrafter"/>
</dbReference>
<dbReference type="PANTHER" id="PTHR31438:SF1">
    <property type="entry name" value="LYSINE N-ACYLTRANSFERASE C17G9.06C-RELATED"/>
    <property type="match status" value="1"/>
</dbReference>
<dbReference type="SMART" id="SM01006">
    <property type="entry name" value="AlcB"/>
    <property type="match status" value="1"/>
</dbReference>
<keyword evidence="5" id="KW-1185">Reference proteome</keyword>
<proteinExistence type="inferred from homology"/>
<keyword evidence="4" id="KW-0808">Transferase</keyword>
<dbReference type="Proteomes" id="UP000038010">
    <property type="component" value="Unassembled WGS sequence"/>
</dbReference>
<protein>
    <submittedName>
        <fullName evidence="4">Putative lysine N-acyltransferase C17G9.06c</fullName>
    </submittedName>
</protein>
<evidence type="ECO:0000313" key="4">
    <source>
        <dbReference type="EMBL" id="KPI43433.1"/>
    </source>
</evidence>
<accession>A0A0N1HES2</accession>
<dbReference type="RefSeq" id="XP_018003396.1">
    <property type="nucleotide sequence ID" value="XM_018147259.1"/>
</dbReference>
<evidence type="ECO:0000259" key="3">
    <source>
        <dbReference type="SMART" id="SM01006"/>
    </source>
</evidence>
<dbReference type="EMBL" id="LFJN01000005">
    <property type="protein sequence ID" value="KPI43433.1"/>
    <property type="molecule type" value="Genomic_DNA"/>
</dbReference>
<feature type="domain" description="Acyltransferase MbtK/IucB-like conserved" evidence="3">
    <location>
        <begin position="382"/>
        <end position="430"/>
    </location>
</feature>
<dbReference type="VEuPathDB" id="FungiDB:AB675_6931"/>
<evidence type="ECO:0000256" key="1">
    <source>
        <dbReference type="ARBA" id="ARBA00009893"/>
    </source>
</evidence>
<dbReference type="Pfam" id="PF13523">
    <property type="entry name" value="Acetyltransf_8"/>
    <property type="match status" value="1"/>
</dbReference>
<sequence length="553" mass="62062">MPSTVIHLPNGQTYTVTPVFGGYSFKSANLDVHHSAMPPGWTVQLQTEDEVDEINETERRKSRISVIREPSDDQDPNQKRTISHRFARTTVQSDTVFISSISMPANSDFKGPTSPTRHIALMLWATLWWYFHKEAPNMSILTEDSALTPEAGRPKVDWRIKIKREGIFKGKNVMQKLERMGLIASEDSCVGTDTDIRLPGGWGEAFVSQRAFWQIDPRLFLFTLAPSAHSPYPAQSPHPSRPSSPERGTADGRPAARPVDNITTTGILPDGLSAGISSPGGPFQSASHLPTYYPPPPPQYTFTNHIRHPIRPRPPRQGETFYTRYIPSLESWLSFRVPSLSPRPVPHVSFATNGNSMGLPAPAAAASTSDRPISVATLPTLSSFNERSSDLDLLHKWMNDPRVNRAWGEAGPKERQKKFLEDCLSSRHSFPAFGCWDGKPFGYFEVYWVKEDKLGRLLGGGLDNHCRGLHVLVGENEFRGPHRVKVWLSSLVHYAWLADSRTEQVMLEPRVDNTKFINYLKEAGFYKQGEVSFPHKQSAVMKLDRESWIAPSI</sequence>
<organism evidence="4 5">
    <name type="scientific">Cyphellophora attinorum</name>
    <dbReference type="NCBI Taxonomy" id="1664694"/>
    <lineage>
        <taxon>Eukaryota</taxon>
        <taxon>Fungi</taxon>
        <taxon>Dikarya</taxon>
        <taxon>Ascomycota</taxon>
        <taxon>Pezizomycotina</taxon>
        <taxon>Eurotiomycetes</taxon>
        <taxon>Chaetothyriomycetidae</taxon>
        <taxon>Chaetothyriales</taxon>
        <taxon>Cyphellophoraceae</taxon>
        <taxon>Cyphellophora</taxon>
    </lineage>
</organism>
<feature type="region of interest" description="Disordered" evidence="2">
    <location>
        <begin position="231"/>
        <end position="261"/>
    </location>
</feature>
<keyword evidence="4" id="KW-0012">Acyltransferase</keyword>
<comment type="caution">
    <text evidence="4">The sequence shown here is derived from an EMBL/GenBank/DDBJ whole genome shotgun (WGS) entry which is preliminary data.</text>
</comment>
<dbReference type="STRING" id="1664694.A0A0N1HES2"/>
<feature type="region of interest" description="Disordered" evidence="2">
    <location>
        <begin position="55"/>
        <end position="79"/>
    </location>
</feature>
<dbReference type="Gene3D" id="3.40.630.30">
    <property type="match status" value="1"/>
</dbReference>
<evidence type="ECO:0000256" key="2">
    <source>
        <dbReference type="SAM" id="MobiDB-lite"/>
    </source>
</evidence>
<evidence type="ECO:0000313" key="5">
    <source>
        <dbReference type="Proteomes" id="UP000038010"/>
    </source>
</evidence>
<dbReference type="SUPFAM" id="SSF55729">
    <property type="entry name" value="Acyl-CoA N-acyltransferases (Nat)"/>
    <property type="match status" value="1"/>
</dbReference>
<dbReference type="PANTHER" id="PTHR31438">
    <property type="entry name" value="LYSINE N-ACYLTRANSFERASE C17G9.06C-RELATED"/>
    <property type="match status" value="1"/>
</dbReference>
<dbReference type="AlphaFoldDB" id="A0A0N1HES2"/>
<dbReference type="InterPro" id="IPR016181">
    <property type="entry name" value="Acyl_CoA_acyltransferase"/>
</dbReference>
<name>A0A0N1HES2_9EURO</name>
<dbReference type="OrthoDB" id="448427at2759"/>
<comment type="similarity">
    <text evidence="1">Belongs to the lysine N-acyltransferase MbtK family.</text>
</comment>
<dbReference type="GO" id="GO:0019290">
    <property type="term" value="P:siderophore biosynthetic process"/>
    <property type="evidence" value="ECO:0007669"/>
    <property type="project" value="InterPro"/>
</dbReference>
<dbReference type="GeneID" id="28739138"/>
<gene>
    <name evidence="4" type="ORF">AB675_6931</name>
</gene>
<reference evidence="4 5" key="1">
    <citation type="submission" date="2015-06" db="EMBL/GenBank/DDBJ databases">
        <title>Draft genome of the ant-associated black yeast Phialophora attae CBS 131958.</title>
        <authorList>
            <person name="Moreno L.F."/>
            <person name="Stielow B.J."/>
            <person name="de Hoog S."/>
            <person name="Vicente V.A."/>
            <person name="Weiss V.A."/>
            <person name="de Vries M."/>
            <person name="Cruz L.M."/>
            <person name="Souza E.M."/>
        </authorList>
    </citation>
    <scope>NUCLEOTIDE SEQUENCE [LARGE SCALE GENOMIC DNA]</scope>
    <source>
        <strain evidence="4 5">CBS 131958</strain>
    </source>
</reference>
<dbReference type="InterPro" id="IPR019432">
    <property type="entry name" value="Acyltransferase_MbtK/IucB-like"/>
</dbReference>